<keyword evidence="1" id="KW-0175">Coiled coil</keyword>
<keyword evidence="3" id="KW-1185">Reference proteome</keyword>
<dbReference type="Proteomes" id="UP001597231">
    <property type="component" value="Unassembled WGS sequence"/>
</dbReference>
<dbReference type="EMBL" id="JBHTLT010000131">
    <property type="protein sequence ID" value="MFD1206862.1"/>
    <property type="molecule type" value="Genomic_DNA"/>
</dbReference>
<protein>
    <submittedName>
        <fullName evidence="2">Uncharacterized protein</fullName>
    </submittedName>
</protein>
<dbReference type="RefSeq" id="WP_336823409.1">
    <property type="nucleotide sequence ID" value="NZ_JBHTLT010000131.1"/>
</dbReference>
<evidence type="ECO:0000313" key="2">
    <source>
        <dbReference type="EMBL" id="MFD1206862.1"/>
    </source>
</evidence>
<evidence type="ECO:0000256" key="1">
    <source>
        <dbReference type="SAM" id="Coils"/>
    </source>
</evidence>
<comment type="caution">
    <text evidence="2">The sequence shown here is derived from an EMBL/GenBank/DDBJ whole genome shotgun (WGS) entry which is preliminary data.</text>
</comment>
<sequence>MGLFINKKHENLFKSDKQIEEINQTVYRSDTLSEAIEEQKKAFDLMNVQYSELEKKLARQRRMQSDRWESTKMRFAELMESNEARYRFEDDAVQTMKRLDKRNEELQKTLMEKVALHEALSAKIDVVNESNAEIALRLERFEEEQKELLSKMDLSMRKQEKMVESLEAYKNSQETIAERVEQQEGLIDKLLRQMDFLRATLFERTHFIAEKIDKSYQLTSSYFRHGKDKTDLPKTK</sequence>
<name>A0ABW3U5J7_9BACL</name>
<feature type="coiled-coil region" evidence="1">
    <location>
        <begin position="89"/>
        <end position="200"/>
    </location>
</feature>
<proteinExistence type="predicted"/>
<evidence type="ECO:0000313" key="3">
    <source>
        <dbReference type="Proteomes" id="UP001597231"/>
    </source>
</evidence>
<accession>A0ABW3U5J7</accession>
<reference evidence="3" key="1">
    <citation type="journal article" date="2019" name="Int. J. Syst. Evol. Microbiol.">
        <title>The Global Catalogue of Microorganisms (GCM) 10K type strain sequencing project: providing services to taxonomists for standard genome sequencing and annotation.</title>
        <authorList>
            <consortium name="The Broad Institute Genomics Platform"/>
            <consortium name="The Broad Institute Genome Sequencing Center for Infectious Disease"/>
            <person name="Wu L."/>
            <person name="Ma J."/>
        </authorList>
    </citation>
    <scope>NUCLEOTIDE SEQUENCE [LARGE SCALE GENOMIC DNA]</scope>
    <source>
        <strain evidence="3">CCUG 53915</strain>
    </source>
</reference>
<organism evidence="2 3">
    <name type="scientific">Sporosarcina contaminans</name>
    <dbReference type="NCBI Taxonomy" id="633403"/>
    <lineage>
        <taxon>Bacteria</taxon>
        <taxon>Bacillati</taxon>
        <taxon>Bacillota</taxon>
        <taxon>Bacilli</taxon>
        <taxon>Bacillales</taxon>
        <taxon>Caryophanaceae</taxon>
        <taxon>Sporosarcina</taxon>
    </lineage>
</organism>
<gene>
    <name evidence="2" type="ORF">ACFQ38_17330</name>
</gene>